<dbReference type="AlphaFoldDB" id="A0A8K0FYA1"/>
<accession>A0A8K0FYA1</accession>
<evidence type="ECO:0000313" key="1">
    <source>
        <dbReference type="EMBL" id="KAF2879058.1"/>
    </source>
</evidence>
<protein>
    <submittedName>
        <fullName evidence="1">Uncharacterized protein</fullName>
    </submittedName>
</protein>
<proteinExistence type="predicted"/>
<evidence type="ECO:0000313" key="2">
    <source>
        <dbReference type="Proteomes" id="UP000801492"/>
    </source>
</evidence>
<dbReference type="Proteomes" id="UP000801492">
    <property type="component" value="Unassembled WGS sequence"/>
</dbReference>
<dbReference type="OrthoDB" id="6703982at2759"/>
<name>A0A8K0FYA1_IGNLU</name>
<reference evidence="1" key="1">
    <citation type="submission" date="2019-08" db="EMBL/GenBank/DDBJ databases">
        <title>The genome of the North American firefly Photinus pyralis.</title>
        <authorList>
            <consortium name="Photinus pyralis genome working group"/>
            <person name="Fallon T.R."/>
            <person name="Sander Lower S.E."/>
            <person name="Weng J.-K."/>
        </authorList>
    </citation>
    <scope>NUCLEOTIDE SEQUENCE</scope>
    <source>
        <strain evidence="1">TRF0915ILg1</strain>
        <tissue evidence="1">Whole body</tissue>
    </source>
</reference>
<comment type="caution">
    <text evidence="1">The sequence shown here is derived from an EMBL/GenBank/DDBJ whole genome shotgun (WGS) entry which is preliminary data.</text>
</comment>
<gene>
    <name evidence="1" type="ORF">ILUMI_27111</name>
</gene>
<dbReference type="EMBL" id="VTPC01091235">
    <property type="protein sequence ID" value="KAF2879058.1"/>
    <property type="molecule type" value="Genomic_DNA"/>
</dbReference>
<sequence>MAGSRRSSRTGGTHFLPYSYEMLPDGDRLPQLHKLRVNFPPDFQERRPSRSILLPRRNRSMSAWSDISRSSWRLDERLDEIVVL</sequence>
<organism evidence="1 2">
    <name type="scientific">Ignelater luminosus</name>
    <name type="common">Cucubano</name>
    <name type="synonym">Pyrophorus luminosus</name>
    <dbReference type="NCBI Taxonomy" id="2038154"/>
    <lineage>
        <taxon>Eukaryota</taxon>
        <taxon>Metazoa</taxon>
        <taxon>Ecdysozoa</taxon>
        <taxon>Arthropoda</taxon>
        <taxon>Hexapoda</taxon>
        <taxon>Insecta</taxon>
        <taxon>Pterygota</taxon>
        <taxon>Neoptera</taxon>
        <taxon>Endopterygota</taxon>
        <taxon>Coleoptera</taxon>
        <taxon>Polyphaga</taxon>
        <taxon>Elateriformia</taxon>
        <taxon>Elateroidea</taxon>
        <taxon>Elateridae</taxon>
        <taxon>Agrypninae</taxon>
        <taxon>Pyrophorini</taxon>
        <taxon>Ignelater</taxon>
    </lineage>
</organism>
<keyword evidence="2" id="KW-1185">Reference proteome</keyword>